<dbReference type="PANTHER" id="PTHR11576">
    <property type="entry name" value="ZONA PELLUCIDA SPERM-BINDING PROTEIN 3"/>
    <property type="match status" value="1"/>
</dbReference>
<dbReference type="SMART" id="SM00241">
    <property type="entry name" value="ZP"/>
    <property type="match status" value="1"/>
</dbReference>
<evidence type="ECO:0000313" key="4">
    <source>
        <dbReference type="EMBL" id="KAJ8268667.1"/>
    </source>
</evidence>
<keyword evidence="2" id="KW-0732">Signal</keyword>
<feature type="signal peptide" evidence="2">
    <location>
        <begin position="1"/>
        <end position="21"/>
    </location>
</feature>
<dbReference type="GO" id="GO:0031012">
    <property type="term" value="C:extracellular matrix"/>
    <property type="evidence" value="ECO:0007669"/>
    <property type="project" value="TreeGrafter"/>
</dbReference>
<dbReference type="EMBL" id="JAFJMO010000009">
    <property type="protein sequence ID" value="KAJ8268667.1"/>
    <property type="molecule type" value="Genomic_DNA"/>
</dbReference>
<name>A0A9Q1DF84_CONCO</name>
<evidence type="ECO:0000259" key="3">
    <source>
        <dbReference type="PROSITE" id="PS51034"/>
    </source>
</evidence>
<dbReference type="PROSITE" id="PS51034">
    <property type="entry name" value="ZP_2"/>
    <property type="match status" value="1"/>
</dbReference>
<evidence type="ECO:0000313" key="5">
    <source>
        <dbReference type="Proteomes" id="UP001152803"/>
    </source>
</evidence>
<dbReference type="OrthoDB" id="9928644at2759"/>
<evidence type="ECO:0000256" key="2">
    <source>
        <dbReference type="SAM" id="SignalP"/>
    </source>
</evidence>
<evidence type="ECO:0000256" key="1">
    <source>
        <dbReference type="ARBA" id="ARBA00023157"/>
    </source>
</evidence>
<dbReference type="Proteomes" id="UP001152803">
    <property type="component" value="Unassembled WGS sequence"/>
</dbReference>
<dbReference type="FunFam" id="2.60.40.4100:FF:000002">
    <property type="entry name" value="Zona pellucida sperm-binding protein 3"/>
    <property type="match status" value="1"/>
</dbReference>
<organism evidence="4 5">
    <name type="scientific">Conger conger</name>
    <name type="common">Conger eel</name>
    <name type="synonym">Muraena conger</name>
    <dbReference type="NCBI Taxonomy" id="82655"/>
    <lineage>
        <taxon>Eukaryota</taxon>
        <taxon>Metazoa</taxon>
        <taxon>Chordata</taxon>
        <taxon>Craniata</taxon>
        <taxon>Vertebrata</taxon>
        <taxon>Euteleostomi</taxon>
        <taxon>Actinopterygii</taxon>
        <taxon>Neopterygii</taxon>
        <taxon>Teleostei</taxon>
        <taxon>Anguilliformes</taxon>
        <taxon>Congridae</taxon>
        <taxon>Conger</taxon>
    </lineage>
</organism>
<gene>
    <name evidence="4" type="ORF">COCON_G00138390</name>
</gene>
<dbReference type="PANTHER" id="PTHR11576:SF3">
    <property type="entry name" value="SI:CH211-14A17.6-RELATED"/>
    <property type="match status" value="1"/>
</dbReference>
<dbReference type="AlphaFoldDB" id="A0A9Q1DF84"/>
<feature type="chain" id="PRO_5040480666" description="ZP domain-containing protein" evidence="2">
    <location>
        <begin position="22"/>
        <end position="333"/>
    </location>
</feature>
<keyword evidence="5" id="KW-1185">Reference proteome</keyword>
<dbReference type="InterPro" id="IPR042235">
    <property type="entry name" value="ZP-C_dom"/>
</dbReference>
<dbReference type="Gene3D" id="2.60.40.3210">
    <property type="entry name" value="Zona pellucida, ZP-N domain"/>
    <property type="match status" value="1"/>
</dbReference>
<dbReference type="GO" id="GO:0007339">
    <property type="term" value="P:binding of sperm to zona pellucida"/>
    <property type="evidence" value="ECO:0007669"/>
    <property type="project" value="TreeGrafter"/>
</dbReference>
<dbReference type="InterPro" id="IPR055355">
    <property type="entry name" value="ZP-C"/>
</dbReference>
<dbReference type="GO" id="GO:2000344">
    <property type="term" value="P:positive regulation of acrosome reaction"/>
    <property type="evidence" value="ECO:0007669"/>
    <property type="project" value="TreeGrafter"/>
</dbReference>
<keyword evidence="1" id="KW-1015">Disulfide bond</keyword>
<dbReference type="GO" id="GO:0035803">
    <property type="term" value="P:egg coat formation"/>
    <property type="evidence" value="ECO:0007669"/>
    <property type="project" value="TreeGrafter"/>
</dbReference>
<sequence length="333" mass="36492">MIPVQFSVVLLVVVGYAVVYAEISVECGWNYTVRVKWTERQRGTAPYLLLGHCIGEAATPSDGKGGAMETVFNVQLEDCSFRRTVTGHPKTGGQIIYSNELSHFDGAKLAPTLYPVTCVFPRPQDWGPSLYHPSWQILGTGTLLFSMELMNGDFSGPAQSSTFYLGSLIPIWAAVDQQDHLPLLLLMDECVATTTPEPDPSGPVYPIISNGGCLMDSKFSSSRFHPRAKSSALDLQLQAFKFALGANIYIHCKLSIWDPQSLNEGKKACDYNQEQGRWELLDDPSQSSLCSCCSSRCANRKRRGVRSGLHGLTHSAVLGPLVIQDLQEATSKV</sequence>
<proteinExistence type="predicted"/>
<dbReference type="Gene3D" id="2.60.40.4100">
    <property type="entry name" value="Zona pellucida, ZP-C domain"/>
    <property type="match status" value="1"/>
</dbReference>
<reference evidence="4" key="1">
    <citation type="journal article" date="2023" name="Science">
        <title>Genome structures resolve the early diversification of teleost fishes.</title>
        <authorList>
            <person name="Parey E."/>
            <person name="Louis A."/>
            <person name="Montfort J."/>
            <person name="Bouchez O."/>
            <person name="Roques C."/>
            <person name="Iampietro C."/>
            <person name="Lluch J."/>
            <person name="Castinel A."/>
            <person name="Donnadieu C."/>
            <person name="Desvignes T."/>
            <person name="Floi Bucao C."/>
            <person name="Jouanno E."/>
            <person name="Wen M."/>
            <person name="Mejri S."/>
            <person name="Dirks R."/>
            <person name="Jansen H."/>
            <person name="Henkel C."/>
            <person name="Chen W.J."/>
            <person name="Zahm M."/>
            <person name="Cabau C."/>
            <person name="Klopp C."/>
            <person name="Thompson A.W."/>
            <person name="Robinson-Rechavi M."/>
            <person name="Braasch I."/>
            <person name="Lecointre G."/>
            <person name="Bobe J."/>
            <person name="Postlethwait J.H."/>
            <person name="Berthelot C."/>
            <person name="Roest Crollius H."/>
            <person name="Guiguen Y."/>
        </authorList>
    </citation>
    <scope>NUCLEOTIDE SEQUENCE</scope>
    <source>
        <strain evidence="4">Concon-B</strain>
    </source>
</reference>
<comment type="caution">
    <text evidence="4">The sequence shown here is derived from an EMBL/GenBank/DDBJ whole genome shotgun (WGS) entry which is preliminary data.</text>
</comment>
<dbReference type="GO" id="GO:0032190">
    <property type="term" value="F:acrosin binding"/>
    <property type="evidence" value="ECO:0007669"/>
    <property type="project" value="TreeGrafter"/>
</dbReference>
<feature type="domain" description="ZP" evidence="3">
    <location>
        <begin position="26"/>
        <end position="276"/>
    </location>
</feature>
<dbReference type="Pfam" id="PF00100">
    <property type="entry name" value="Zona_pellucida"/>
    <property type="match status" value="1"/>
</dbReference>
<dbReference type="InterPro" id="IPR001507">
    <property type="entry name" value="ZP_dom"/>
</dbReference>
<accession>A0A9Q1DF84</accession>
<protein>
    <recommendedName>
        <fullName evidence="3">ZP domain-containing protein</fullName>
    </recommendedName>
</protein>